<reference evidence="22 23" key="1">
    <citation type="submission" date="2015-11" db="EMBL/GenBank/DDBJ databases">
        <title>Genomic Taxonomy of the Vibrionaceae.</title>
        <authorList>
            <person name="Gomez-Gil B."/>
            <person name="Enciso-Ibarra J."/>
        </authorList>
    </citation>
    <scope>NUCLEOTIDE SEQUENCE [LARGE SCALE GENOMIC DNA]</scope>
    <source>
        <strain evidence="22 23">CAIM 912</strain>
    </source>
</reference>
<evidence type="ECO:0000256" key="6">
    <source>
        <dbReference type="ARBA" id="ARBA00013278"/>
    </source>
</evidence>
<dbReference type="PANTHER" id="PTHR40457">
    <property type="entry name" value="PHOSPHOLIPASE A1"/>
    <property type="match status" value="1"/>
</dbReference>
<evidence type="ECO:0000256" key="7">
    <source>
        <dbReference type="ARBA" id="ARBA00021726"/>
    </source>
</evidence>
<evidence type="ECO:0000256" key="12">
    <source>
        <dbReference type="ARBA" id="ARBA00022801"/>
    </source>
</evidence>
<keyword evidence="18 21" id="KW-0998">Cell outer membrane</keyword>
<dbReference type="EMBL" id="LNTY01000006">
    <property type="protein sequence ID" value="KXF83445.1"/>
    <property type="molecule type" value="Genomic_DNA"/>
</dbReference>
<evidence type="ECO:0000256" key="15">
    <source>
        <dbReference type="ARBA" id="ARBA00023098"/>
    </source>
</evidence>
<comment type="caution">
    <text evidence="22">The sequence shown here is derived from an EMBL/GenBank/DDBJ whole genome shotgun (WGS) entry which is preliminary data.</text>
</comment>
<evidence type="ECO:0000256" key="10">
    <source>
        <dbReference type="ARBA" id="ARBA00022723"/>
    </source>
</evidence>
<feature type="binding site" description="in dimeric form" evidence="20">
    <location>
        <position position="101"/>
    </location>
    <ligand>
        <name>Ca(2+)</name>
        <dbReference type="ChEBI" id="CHEBI:29108"/>
        <label>1</label>
    </ligand>
</feature>
<dbReference type="GO" id="GO:0016042">
    <property type="term" value="P:lipid catabolic process"/>
    <property type="evidence" value="ECO:0007669"/>
    <property type="project" value="UniProtKB-KW"/>
</dbReference>
<keyword evidence="9" id="KW-0812">Transmembrane</keyword>
<feature type="active site" description="Proton acceptor" evidence="19">
    <location>
        <position position="130"/>
    </location>
</feature>
<evidence type="ECO:0000256" key="9">
    <source>
        <dbReference type="ARBA" id="ARBA00022692"/>
    </source>
</evidence>
<dbReference type="GO" id="GO:0004623">
    <property type="term" value="F:phospholipase A2 activity"/>
    <property type="evidence" value="ECO:0007669"/>
    <property type="project" value="UniProtKB-EC"/>
</dbReference>
<feature type="chain" id="PRO_5019615276" description="Phospholipase A1" evidence="21">
    <location>
        <begin position="26"/>
        <end position="258"/>
    </location>
</feature>
<evidence type="ECO:0000256" key="20">
    <source>
        <dbReference type="PIRSR" id="PIRSR603187-2"/>
    </source>
</evidence>
<evidence type="ECO:0000313" key="23">
    <source>
        <dbReference type="Proteomes" id="UP000070529"/>
    </source>
</evidence>
<gene>
    <name evidence="22" type="ORF">ATN88_04805</name>
</gene>
<keyword evidence="13 20" id="KW-0106">Calcium</keyword>
<evidence type="ECO:0000256" key="13">
    <source>
        <dbReference type="ARBA" id="ARBA00022837"/>
    </source>
</evidence>
<keyword evidence="12 21" id="KW-0378">Hydrolase</keyword>
<dbReference type="Pfam" id="PF02253">
    <property type="entry name" value="PLA1"/>
    <property type="match status" value="1"/>
</dbReference>
<keyword evidence="11 21" id="KW-0732">Signal</keyword>
<feature type="active site" description="Nucleophile" evidence="19">
    <location>
        <position position="132"/>
    </location>
</feature>
<organism evidence="22 23">
    <name type="scientific">Enterovibrio coralii</name>
    <dbReference type="NCBI Taxonomy" id="294935"/>
    <lineage>
        <taxon>Bacteria</taxon>
        <taxon>Pseudomonadati</taxon>
        <taxon>Pseudomonadota</taxon>
        <taxon>Gammaproteobacteria</taxon>
        <taxon>Vibrionales</taxon>
        <taxon>Vibrionaceae</taxon>
        <taxon>Enterovibrio</taxon>
    </lineage>
</organism>
<feature type="signal peptide" evidence="21">
    <location>
        <begin position="1"/>
        <end position="25"/>
    </location>
</feature>
<evidence type="ECO:0000256" key="14">
    <source>
        <dbReference type="ARBA" id="ARBA00022963"/>
    </source>
</evidence>
<dbReference type="PRINTS" id="PR01486">
    <property type="entry name" value="PHPHLIPASEA1"/>
</dbReference>
<evidence type="ECO:0000256" key="11">
    <source>
        <dbReference type="ARBA" id="ARBA00022729"/>
    </source>
</evidence>
<dbReference type="InterPro" id="IPR013422">
    <property type="entry name" value="CRISPR-assoc_prot_Cas5_N"/>
</dbReference>
<comment type="subcellular location">
    <subcellularLocation>
        <location evidence="21">Cell outer membrane</location>
        <topology evidence="21">Multi-pass membrane protein</topology>
    </subcellularLocation>
    <text evidence="21">One of the very few enzymes located there.</text>
</comment>
<dbReference type="PANTHER" id="PTHR40457:SF1">
    <property type="entry name" value="PHOSPHOLIPASE A1"/>
    <property type="match status" value="1"/>
</dbReference>
<proteinExistence type="inferred from homology"/>
<comment type="cofactor">
    <cofactor evidence="21">
        <name>Ca(2+)</name>
        <dbReference type="ChEBI" id="CHEBI:29108"/>
    </cofactor>
    <text evidence="21">Binds 1 Ca(2+) ion per monomer. In the dimeric form the Ca(2+) is bound by different amino acids with binding of each Ca(2+) shared with ligands coming from each monomer. The Ca(2+) ion may have a role in catalysis.</text>
</comment>
<dbReference type="GO" id="GO:0009279">
    <property type="term" value="C:cell outer membrane"/>
    <property type="evidence" value="ECO:0007669"/>
    <property type="project" value="UniProtKB-SubCell"/>
</dbReference>
<evidence type="ECO:0000256" key="1">
    <source>
        <dbReference type="ARBA" id="ARBA00000111"/>
    </source>
</evidence>
<accession>A0A135IDH2</accession>
<protein>
    <recommendedName>
        <fullName evidence="7 21">Phospholipase A1</fullName>
        <ecNumber evidence="5 21">3.1.1.32</ecNumber>
        <ecNumber evidence="6 21">3.1.1.4</ecNumber>
    </recommendedName>
    <alternativeName>
        <fullName evidence="21">Phosphatidylcholine 1-acylhydrolase</fullName>
    </alternativeName>
</protein>
<evidence type="ECO:0000256" key="17">
    <source>
        <dbReference type="ARBA" id="ARBA00023136"/>
    </source>
</evidence>
<evidence type="ECO:0000256" key="18">
    <source>
        <dbReference type="ARBA" id="ARBA00023237"/>
    </source>
</evidence>
<keyword evidence="8" id="KW-1134">Transmembrane beta strand</keyword>
<dbReference type="GO" id="GO:0046872">
    <property type="term" value="F:metal ion binding"/>
    <property type="evidence" value="ECO:0007669"/>
    <property type="project" value="UniProtKB-KW"/>
</dbReference>
<evidence type="ECO:0000256" key="16">
    <source>
        <dbReference type="ARBA" id="ARBA00023118"/>
    </source>
</evidence>
<dbReference type="STRING" id="294935.ATN88_04805"/>
<evidence type="ECO:0000256" key="19">
    <source>
        <dbReference type="PIRSR" id="PIRSR603187-1"/>
    </source>
</evidence>
<dbReference type="EC" id="3.1.1.4" evidence="6 21"/>
<dbReference type="NCBIfam" id="TIGR02593">
    <property type="entry name" value="CRISPR_cas5"/>
    <property type="match status" value="1"/>
</dbReference>
<keyword evidence="15 21" id="KW-0443">Lipid metabolism</keyword>
<dbReference type="AlphaFoldDB" id="A0A135IDH2"/>
<keyword evidence="16" id="KW-0051">Antiviral defense</keyword>
<name>A0A135IDH2_9GAMM</name>
<dbReference type="OrthoDB" id="188433at2"/>
<evidence type="ECO:0000256" key="4">
    <source>
        <dbReference type="ARBA" id="ARBA00011702"/>
    </source>
</evidence>
<comment type="subunit">
    <text evidence="4 21">Homodimer; dimerization is reversible, and the dimeric form is the active one.</text>
</comment>
<evidence type="ECO:0000256" key="21">
    <source>
        <dbReference type="RuleBase" id="RU366027"/>
    </source>
</evidence>
<evidence type="ECO:0000256" key="2">
    <source>
        <dbReference type="ARBA" id="ARBA00001604"/>
    </source>
</evidence>
<evidence type="ECO:0000256" key="3">
    <source>
        <dbReference type="ARBA" id="ARBA00010525"/>
    </source>
</evidence>
<dbReference type="SUPFAM" id="SSF56931">
    <property type="entry name" value="Outer membrane phospholipase A (OMPLA)"/>
    <property type="match status" value="1"/>
</dbReference>
<dbReference type="GO" id="GO:0051607">
    <property type="term" value="P:defense response to virus"/>
    <property type="evidence" value="ECO:0007669"/>
    <property type="project" value="UniProtKB-KW"/>
</dbReference>
<dbReference type="Gene3D" id="2.40.230.10">
    <property type="entry name" value="Phospholipase A1"/>
    <property type="match status" value="1"/>
</dbReference>
<dbReference type="InterPro" id="IPR003187">
    <property type="entry name" value="PLipase_A1"/>
</dbReference>
<dbReference type="EC" id="3.1.1.32" evidence="5 21"/>
<comment type="catalytic activity">
    <reaction evidence="1 21">
        <text>a 1,2-diacyl-sn-glycero-3-phosphocholine + H2O = a 2-acyl-sn-glycero-3-phosphocholine + a fatty acid + H(+)</text>
        <dbReference type="Rhea" id="RHEA:18689"/>
        <dbReference type="ChEBI" id="CHEBI:15377"/>
        <dbReference type="ChEBI" id="CHEBI:15378"/>
        <dbReference type="ChEBI" id="CHEBI:28868"/>
        <dbReference type="ChEBI" id="CHEBI:57643"/>
        <dbReference type="ChEBI" id="CHEBI:57875"/>
        <dbReference type="EC" id="3.1.1.32"/>
    </reaction>
</comment>
<dbReference type="GO" id="GO:0008970">
    <property type="term" value="F:phospholipase A1 activity"/>
    <property type="evidence" value="ECO:0007669"/>
    <property type="project" value="UniProtKB-EC"/>
</dbReference>
<dbReference type="InterPro" id="IPR036541">
    <property type="entry name" value="PLipase_A1_sf"/>
</dbReference>
<keyword evidence="17" id="KW-0472">Membrane</keyword>
<comment type="function">
    <text evidence="21">Hydrolysis of phosphatidylcholine with phospholipase A2 (EC 3.1.1.4) and phospholipase A1 (EC 3.1.1.32) activities.</text>
</comment>
<dbReference type="Proteomes" id="UP000070529">
    <property type="component" value="Unassembled WGS sequence"/>
</dbReference>
<evidence type="ECO:0000256" key="5">
    <source>
        <dbReference type="ARBA" id="ARBA00013179"/>
    </source>
</evidence>
<sequence length="258" mass="30023">MLKWPSVYSSALFALSLSIPLSVGAEESKFSAHKDNYFLPFYKETKVNQARFEPLNPNGHAAKDTFIQFQLSIKYKLLSFDKDGLYVAYTQRSNWEAYDSSAYFRDDQYNPEIFYRINVEHWLFSLGFEHQSNGAGGDEEVSWDRIYIDIQRDFENGYVRFKPWTRVGGVDYNPNISDFLGYGELEVGWNPMGTNEVKLQIANLFTKDWEKGFYRLSYNFPLYQGLRGYMKAETGYGLTISNYNWDETAYGAGFSFSF</sequence>
<evidence type="ECO:0000313" key="22">
    <source>
        <dbReference type="EMBL" id="KXF83445.1"/>
    </source>
</evidence>
<comment type="catalytic activity">
    <reaction evidence="2 21">
        <text>a 1,2-diacyl-sn-glycero-3-phosphocholine + H2O = a 1-acyl-sn-glycero-3-phosphocholine + a fatty acid + H(+)</text>
        <dbReference type="Rhea" id="RHEA:15801"/>
        <dbReference type="ChEBI" id="CHEBI:15377"/>
        <dbReference type="ChEBI" id="CHEBI:15378"/>
        <dbReference type="ChEBI" id="CHEBI:28868"/>
        <dbReference type="ChEBI" id="CHEBI:57643"/>
        <dbReference type="ChEBI" id="CHEBI:58168"/>
        <dbReference type="EC" id="3.1.1.4"/>
    </reaction>
</comment>
<comment type="similarity">
    <text evidence="3 21">Belongs to the phospholipase A1 family.</text>
</comment>
<dbReference type="RefSeq" id="WP_067411896.1">
    <property type="nucleotide sequence ID" value="NZ_LNTY01000006.1"/>
</dbReference>
<evidence type="ECO:0000256" key="8">
    <source>
        <dbReference type="ARBA" id="ARBA00022452"/>
    </source>
</evidence>
<keyword evidence="23" id="KW-1185">Reference proteome</keyword>
<keyword evidence="10 20" id="KW-0479">Metal-binding</keyword>
<keyword evidence="14 21" id="KW-0442">Lipid degradation</keyword>